<reference evidence="1 2" key="1">
    <citation type="journal article" date="2022" name="Gigascience">
        <title>A chromosome-level genome assembly and annotation of the desert horned lizard, Phrynosoma platyrhinos, provides insight into chromosomal rearrangements among reptiles.</title>
        <authorList>
            <person name="Koochekian N."/>
            <person name="Ascanio A."/>
            <person name="Farleigh K."/>
            <person name="Card D.C."/>
            <person name="Schield D.R."/>
            <person name="Castoe T.A."/>
            <person name="Jezkova T."/>
        </authorList>
    </citation>
    <scope>NUCLEOTIDE SEQUENCE [LARGE SCALE GENOMIC DNA]</scope>
    <source>
        <strain evidence="1">NK-2021</strain>
    </source>
</reference>
<proteinExistence type="predicted"/>
<dbReference type="EMBL" id="JAIPUX010000953">
    <property type="protein sequence ID" value="KAH0625768.1"/>
    <property type="molecule type" value="Genomic_DNA"/>
</dbReference>
<keyword evidence="2" id="KW-1185">Reference proteome</keyword>
<comment type="caution">
    <text evidence="1">The sequence shown here is derived from an EMBL/GenBank/DDBJ whole genome shotgun (WGS) entry which is preliminary data.</text>
</comment>
<protein>
    <submittedName>
        <fullName evidence="1">Uncharacterized protein</fullName>
    </submittedName>
</protein>
<organism evidence="1 2">
    <name type="scientific">Phrynosoma platyrhinos</name>
    <name type="common">Desert horned lizard</name>
    <dbReference type="NCBI Taxonomy" id="52577"/>
    <lineage>
        <taxon>Eukaryota</taxon>
        <taxon>Metazoa</taxon>
        <taxon>Chordata</taxon>
        <taxon>Craniata</taxon>
        <taxon>Vertebrata</taxon>
        <taxon>Euteleostomi</taxon>
        <taxon>Lepidosauria</taxon>
        <taxon>Squamata</taxon>
        <taxon>Bifurcata</taxon>
        <taxon>Unidentata</taxon>
        <taxon>Episquamata</taxon>
        <taxon>Toxicofera</taxon>
        <taxon>Iguania</taxon>
        <taxon>Phrynosomatidae</taxon>
        <taxon>Phrynosomatinae</taxon>
        <taxon>Phrynosoma</taxon>
    </lineage>
</organism>
<evidence type="ECO:0000313" key="1">
    <source>
        <dbReference type="EMBL" id="KAH0625768.1"/>
    </source>
</evidence>
<name>A0ABQ7T844_PHRPL</name>
<evidence type="ECO:0000313" key="2">
    <source>
        <dbReference type="Proteomes" id="UP000826234"/>
    </source>
</evidence>
<gene>
    <name evidence="1" type="ORF">JD844_034012</name>
</gene>
<sequence>MAAAASASAALPLPLPLPMPGYVELLRRGWGSVSGAWRGCPECGWALARRTWEENARPASQEALLALLAALGWTLARKAAARNLLTPRILE</sequence>
<dbReference type="Proteomes" id="UP000826234">
    <property type="component" value="Unassembled WGS sequence"/>
</dbReference>
<accession>A0ABQ7T844</accession>